<keyword evidence="1" id="KW-0472">Membrane</keyword>
<dbReference type="Gene3D" id="2.60.120.1440">
    <property type="match status" value="1"/>
</dbReference>
<gene>
    <name evidence="4" type="ORF">KE626_13035</name>
</gene>
<dbReference type="Pfam" id="PF04773">
    <property type="entry name" value="FecR"/>
    <property type="match status" value="1"/>
</dbReference>
<dbReference type="Pfam" id="PF16344">
    <property type="entry name" value="FecR_C"/>
    <property type="match status" value="1"/>
</dbReference>
<dbReference type="Gene3D" id="3.55.50.30">
    <property type="match status" value="1"/>
</dbReference>
<feature type="domain" description="Protein FecR C-terminal" evidence="3">
    <location>
        <begin position="319"/>
        <end position="386"/>
    </location>
</feature>
<sequence length="389" mass="42943">MTPEEFQQLLIKYREGAITAPEKELLFKWLPVYEKQLAEQLDSDLYDPAVPRLGDMATRDIIYNAIQTAGDSDTDFSYPRRSTPYLGRRGWVAAAMLAGLVAVGAYFIVEGNKDQPVKVAAQLQDVAPGLNKATLILSDGSKVTLDSAGNQVIRQGAVAVQQRGGSLWYEVKEQGSVDAYNILATPRGGQFRVVLSDGTKVWLNAGSSIRYPVTFTSRERVVEVTGETYFEVAHDATAPFIVKTARQAIKVLGTRFNVNAYVDEPMASTTLLDGAVRITSGSANRFLNPGEQLTTQYASGEVAVRSVNVDNVVAWTDGKFRFDNSDIKAVMRQLARWYDVDVVYSGAVPSREFVGEIERDLHLSQVLNILEKNNIHFDIQGKKIIVLPE</sequence>
<evidence type="ECO:0000256" key="1">
    <source>
        <dbReference type="SAM" id="Phobius"/>
    </source>
</evidence>
<organism evidence="4 5">
    <name type="scientific">Chitinophaga hostae</name>
    <dbReference type="NCBI Taxonomy" id="2831022"/>
    <lineage>
        <taxon>Bacteria</taxon>
        <taxon>Pseudomonadati</taxon>
        <taxon>Bacteroidota</taxon>
        <taxon>Chitinophagia</taxon>
        <taxon>Chitinophagales</taxon>
        <taxon>Chitinophagaceae</taxon>
        <taxon>Chitinophaga</taxon>
    </lineage>
</organism>
<keyword evidence="1" id="KW-0812">Transmembrane</keyword>
<evidence type="ECO:0000259" key="2">
    <source>
        <dbReference type="Pfam" id="PF04773"/>
    </source>
</evidence>
<feature type="domain" description="FecR protein" evidence="2">
    <location>
        <begin position="183"/>
        <end position="277"/>
    </location>
</feature>
<evidence type="ECO:0000259" key="3">
    <source>
        <dbReference type="Pfam" id="PF16344"/>
    </source>
</evidence>
<protein>
    <submittedName>
        <fullName evidence="4">FecR domain-containing protein</fullName>
    </submittedName>
</protein>
<dbReference type="InterPro" id="IPR006860">
    <property type="entry name" value="FecR"/>
</dbReference>
<evidence type="ECO:0000313" key="5">
    <source>
        <dbReference type="Proteomes" id="UP000676386"/>
    </source>
</evidence>
<keyword evidence="5" id="KW-1185">Reference proteome</keyword>
<name>A0ABS5IZM6_9BACT</name>
<keyword evidence="1" id="KW-1133">Transmembrane helix</keyword>
<comment type="caution">
    <text evidence="4">The sequence shown here is derived from an EMBL/GenBank/DDBJ whole genome shotgun (WGS) entry which is preliminary data.</text>
</comment>
<dbReference type="InterPro" id="IPR012373">
    <property type="entry name" value="Ferrdict_sens_TM"/>
</dbReference>
<evidence type="ECO:0000313" key="4">
    <source>
        <dbReference type="EMBL" id="MBS0028236.1"/>
    </source>
</evidence>
<accession>A0ABS5IZM6</accession>
<dbReference type="EMBL" id="JAGTXB010000005">
    <property type="protein sequence ID" value="MBS0028236.1"/>
    <property type="molecule type" value="Genomic_DNA"/>
</dbReference>
<dbReference type="Proteomes" id="UP000676386">
    <property type="component" value="Unassembled WGS sequence"/>
</dbReference>
<proteinExistence type="predicted"/>
<dbReference type="PANTHER" id="PTHR30273">
    <property type="entry name" value="PERIPLASMIC SIGNAL SENSOR AND SIGMA FACTOR ACTIVATOR FECR-RELATED"/>
    <property type="match status" value="1"/>
</dbReference>
<feature type="transmembrane region" description="Helical" evidence="1">
    <location>
        <begin position="90"/>
        <end position="109"/>
    </location>
</feature>
<dbReference type="InterPro" id="IPR032508">
    <property type="entry name" value="FecR_C"/>
</dbReference>
<dbReference type="RefSeq" id="WP_211973339.1">
    <property type="nucleotide sequence ID" value="NZ_CBFHAM010000090.1"/>
</dbReference>
<dbReference type="PANTHER" id="PTHR30273:SF2">
    <property type="entry name" value="PROTEIN FECR"/>
    <property type="match status" value="1"/>
</dbReference>
<reference evidence="4 5" key="1">
    <citation type="submission" date="2021-04" db="EMBL/GenBank/DDBJ databases">
        <title>Chitinophaga sp. nov., isolated from the rhizosphere soil.</title>
        <authorList>
            <person name="He S."/>
        </authorList>
    </citation>
    <scope>NUCLEOTIDE SEQUENCE [LARGE SCALE GENOMIC DNA]</scope>
    <source>
        <strain evidence="4 5">2R12</strain>
    </source>
</reference>